<dbReference type="Proteomes" id="UP000555552">
    <property type="component" value="Unassembled WGS sequence"/>
</dbReference>
<keyword evidence="2" id="KW-0378">Hydrolase</keyword>
<name>A0A849BJV7_9ACTN</name>
<keyword evidence="3" id="KW-1185">Reference proteome</keyword>
<gene>
    <name evidence="2" type="ORF">HLB09_10685</name>
</gene>
<feature type="domain" description="SGNH hydrolase-type esterase" evidence="1">
    <location>
        <begin position="166"/>
        <end position="346"/>
    </location>
</feature>
<dbReference type="SUPFAM" id="SSF52266">
    <property type="entry name" value="SGNH hydrolase"/>
    <property type="match status" value="1"/>
</dbReference>
<dbReference type="EMBL" id="JABEMA010000158">
    <property type="protein sequence ID" value="NNH23549.1"/>
    <property type="molecule type" value="Genomic_DNA"/>
</dbReference>
<dbReference type="Gene3D" id="3.40.50.1110">
    <property type="entry name" value="SGNH hydrolase"/>
    <property type="match status" value="1"/>
</dbReference>
<evidence type="ECO:0000313" key="3">
    <source>
        <dbReference type="Proteomes" id="UP000555552"/>
    </source>
</evidence>
<organism evidence="2 3">
    <name type="scientific">Pseudokineococcus marinus</name>
    <dbReference type="NCBI Taxonomy" id="351215"/>
    <lineage>
        <taxon>Bacteria</taxon>
        <taxon>Bacillati</taxon>
        <taxon>Actinomycetota</taxon>
        <taxon>Actinomycetes</taxon>
        <taxon>Kineosporiales</taxon>
        <taxon>Kineosporiaceae</taxon>
        <taxon>Pseudokineococcus</taxon>
    </lineage>
</organism>
<protein>
    <submittedName>
        <fullName evidence="2">SGNH/GDSL hydrolase family protein</fullName>
    </submittedName>
</protein>
<evidence type="ECO:0000313" key="2">
    <source>
        <dbReference type="EMBL" id="NNH23549.1"/>
    </source>
</evidence>
<dbReference type="PANTHER" id="PTHR43784:SF2">
    <property type="entry name" value="GDSL-LIKE LIPASE_ACYLHYDROLASE, PUTATIVE (AFU_ORTHOLOGUE AFUA_2G00820)-RELATED"/>
    <property type="match status" value="1"/>
</dbReference>
<accession>A0A849BJV7</accession>
<reference evidence="2 3" key="1">
    <citation type="submission" date="2020-05" db="EMBL/GenBank/DDBJ databases">
        <title>MicrobeNet Type strains.</title>
        <authorList>
            <person name="Nicholson A.C."/>
        </authorList>
    </citation>
    <scope>NUCLEOTIDE SEQUENCE [LARGE SCALE GENOMIC DNA]</scope>
    <source>
        <strain evidence="2 3">JCM 14547</strain>
    </source>
</reference>
<dbReference type="InterPro" id="IPR036514">
    <property type="entry name" value="SGNH_hydro_sf"/>
</dbReference>
<dbReference type="PANTHER" id="PTHR43784">
    <property type="entry name" value="GDSL-LIKE LIPASE/ACYLHYDROLASE, PUTATIVE (AFU_ORTHOLOGUE AFUA_2G00820)-RELATED"/>
    <property type="match status" value="1"/>
</dbReference>
<dbReference type="InterPro" id="IPR053140">
    <property type="entry name" value="GDSL_Rv0518-like"/>
</dbReference>
<dbReference type="AlphaFoldDB" id="A0A849BJV7"/>
<dbReference type="RefSeq" id="WP_171203359.1">
    <property type="nucleotide sequence ID" value="NZ_BAAANP010000019.1"/>
</dbReference>
<proteinExistence type="predicted"/>
<dbReference type="GO" id="GO:0016787">
    <property type="term" value="F:hydrolase activity"/>
    <property type="evidence" value="ECO:0007669"/>
    <property type="project" value="UniProtKB-KW"/>
</dbReference>
<evidence type="ECO:0000259" key="1">
    <source>
        <dbReference type="Pfam" id="PF13472"/>
    </source>
</evidence>
<dbReference type="InterPro" id="IPR013830">
    <property type="entry name" value="SGNH_hydro"/>
</dbReference>
<dbReference type="Pfam" id="PF13472">
    <property type="entry name" value="Lipase_GDSL_2"/>
    <property type="match status" value="1"/>
</dbReference>
<sequence>MVTWATGLQPVRADLDGRTVRDVVRTSAGGEALQVSLSNLLGERPVVLRASMGLHAGGGALEPGSVRPLTVAGARDVVVGPGEEVLSDPVPGPWAPQLELAVSVHVDGDPGTVSGHVLATATSYLSDPGDSTLDEGSAAFPTAVTSWSVVDAVLVTGVRDGSTVVALGDSLTDGDGSTPGEDRRYPDALARRLLADPGRAGTGVANLGVSGDQLLVPGAGAGVLARLDRDVLGLPGLETVVLLAGTNDLLRGAAADDVVAGLERAVERAHAAGVCVVAATVPPFAQAGPAFAEGRRTVNDWVRGSGVADAVLDADAALRDPADPDRLLPEHDSGDGLHPGDAGYAALAAAVDLDDLDCDR</sequence>
<comment type="caution">
    <text evidence="2">The sequence shown here is derived from an EMBL/GenBank/DDBJ whole genome shotgun (WGS) entry which is preliminary data.</text>
</comment>